<dbReference type="EMBL" id="JBBPBM010000009">
    <property type="protein sequence ID" value="KAK8567808.1"/>
    <property type="molecule type" value="Genomic_DNA"/>
</dbReference>
<sequence>MKSPDSLPPLFLDPPVPLPNSQTILKVLLSGCLGCVDFPTVKCCHFSSKFGLEKGDGGRKQVLFQSLILLDPKDSINPSLAISNHDADQARLLAAKEDVNHMVTSLQRKKYASLGYRRFFVGCCVSGKNEGDIGQKAKLFSPVLCGSSMCSRSYGSLVLNITVIVIVLHRSVGGGWFLGEPSAVSMDLVLIIICGGGKAHRMVGFQTPVIIVSFKLGRFWNGDYCLIERFVGKLCFAYCCFGRCLSLDDRLYSC</sequence>
<reference evidence="1 2" key="1">
    <citation type="journal article" date="2024" name="G3 (Bethesda)">
        <title>Genome assembly of Hibiscus sabdariffa L. provides insights into metabolisms of medicinal natural products.</title>
        <authorList>
            <person name="Kim T."/>
        </authorList>
    </citation>
    <scope>NUCLEOTIDE SEQUENCE [LARGE SCALE GENOMIC DNA]</scope>
    <source>
        <strain evidence="1">TK-2024</strain>
        <tissue evidence="1">Old leaves</tissue>
    </source>
</reference>
<dbReference type="Proteomes" id="UP001472677">
    <property type="component" value="Unassembled WGS sequence"/>
</dbReference>
<evidence type="ECO:0000313" key="2">
    <source>
        <dbReference type="Proteomes" id="UP001472677"/>
    </source>
</evidence>
<accession>A0ABR2EYN5</accession>
<protein>
    <submittedName>
        <fullName evidence="1">Uncharacterized protein</fullName>
    </submittedName>
</protein>
<comment type="caution">
    <text evidence="1">The sequence shown here is derived from an EMBL/GenBank/DDBJ whole genome shotgun (WGS) entry which is preliminary data.</text>
</comment>
<organism evidence="1 2">
    <name type="scientific">Hibiscus sabdariffa</name>
    <name type="common">roselle</name>
    <dbReference type="NCBI Taxonomy" id="183260"/>
    <lineage>
        <taxon>Eukaryota</taxon>
        <taxon>Viridiplantae</taxon>
        <taxon>Streptophyta</taxon>
        <taxon>Embryophyta</taxon>
        <taxon>Tracheophyta</taxon>
        <taxon>Spermatophyta</taxon>
        <taxon>Magnoliopsida</taxon>
        <taxon>eudicotyledons</taxon>
        <taxon>Gunneridae</taxon>
        <taxon>Pentapetalae</taxon>
        <taxon>rosids</taxon>
        <taxon>malvids</taxon>
        <taxon>Malvales</taxon>
        <taxon>Malvaceae</taxon>
        <taxon>Malvoideae</taxon>
        <taxon>Hibiscus</taxon>
    </lineage>
</organism>
<name>A0ABR2EYN5_9ROSI</name>
<gene>
    <name evidence="1" type="ORF">V6N12_006381</name>
</gene>
<keyword evidence="2" id="KW-1185">Reference proteome</keyword>
<proteinExistence type="predicted"/>
<evidence type="ECO:0000313" key="1">
    <source>
        <dbReference type="EMBL" id="KAK8567808.1"/>
    </source>
</evidence>